<organism evidence="2 3">
    <name type="scientific">Exophiala bonariae</name>
    <dbReference type="NCBI Taxonomy" id="1690606"/>
    <lineage>
        <taxon>Eukaryota</taxon>
        <taxon>Fungi</taxon>
        <taxon>Dikarya</taxon>
        <taxon>Ascomycota</taxon>
        <taxon>Pezizomycotina</taxon>
        <taxon>Eurotiomycetes</taxon>
        <taxon>Chaetothyriomycetidae</taxon>
        <taxon>Chaetothyriales</taxon>
        <taxon>Herpotrichiellaceae</taxon>
        <taxon>Exophiala</taxon>
    </lineage>
</organism>
<dbReference type="AlphaFoldDB" id="A0AAV9NAS7"/>
<gene>
    <name evidence="2" type="ORF">LTR84_002678</name>
</gene>
<evidence type="ECO:0000313" key="2">
    <source>
        <dbReference type="EMBL" id="KAK5051875.1"/>
    </source>
</evidence>
<proteinExistence type="predicted"/>
<protein>
    <recommendedName>
        <fullName evidence="1">FAD/NAD(P)-binding domain-containing protein</fullName>
    </recommendedName>
</protein>
<sequence length="397" mass="43581">MIAQSLKNIIVVGGSYIGRVTAQELAKVIPPTHRVLLIEPHSHFHHLFTFPRFAIVPGQEHKAFIPYSGTFAAVPNSASHAFVQARVLSIQPQHVTLDRQWQGSDQIPFEYLALATGTRLAQPAAMQYDDKPSSVQYLQDHQKGLKNSKSILIVGGGAVGVQMATDLKEYYPDKKVTVVQSRAQVMPQYHRKFHELIKKRFDDLGIDLITGSRVTIPSSGFLNNGTPFDVQLTNGDTVSTEFVILATGQKPNNGLVANLEQSNPGSVINPTNGFIRVRPTLQFLDKKYSNLFAVGDIADTGAHKAARPGVAQAAVLAKNVQALIEGRQPEEAFVRGPAAIHLTLGMTENVVFRNPNEAEGQTEPTIIPRNDGQEDMNVEGFWKRAGVEINSPQQYHL</sequence>
<evidence type="ECO:0000259" key="1">
    <source>
        <dbReference type="Pfam" id="PF07992"/>
    </source>
</evidence>
<dbReference type="GO" id="GO:0004174">
    <property type="term" value="F:electron-transferring-flavoprotein dehydrogenase activity"/>
    <property type="evidence" value="ECO:0007669"/>
    <property type="project" value="TreeGrafter"/>
</dbReference>
<dbReference type="PANTHER" id="PTHR43735">
    <property type="entry name" value="APOPTOSIS-INDUCING FACTOR 1"/>
    <property type="match status" value="1"/>
</dbReference>
<dbReference type="Gene3D" id="3.50.50.100">
    <property type="match status" value="1"/>
</dbReference>
<dbReference type="RefSeq" id="XP_064705889.1">
    <property type="nucleotide sequence ID" value="XM_064846279.1"/>
</dbReference>
<dbReference type="PRINTS" id="PR00411">
    <property type="entry name" value="PNDRDTASEI"/>
</dbReference>
<evidence type="ECO:0000313" key="3">
    <source>
        <dbReference type="Proteomes" id="UP001358417"/>
    </source>
</evidence>
<reference evidence="2 3" key="1">
    <citation type="submission" date="2023-08" db="EMBL/GenBank/DDBJ databases">
        <title>Black Yeasts Isolated from many extreme environments.</title>
        <authorList>
            <person name="Coleine C."/>
            <person name="Stajich J.E."/>
            <person name="Selbmann L."/>
        </authorList>
    </citation>
    <scope>NUCLEOTIDE SEQUENCE [LARGE SCALE GENOMIC DNA]</scope>
    <source>
        <strain evidence="2 3">CCFEE 5792</strain>
    </source>
</reference>
<name>A0AAV9NAS7_9EURO</name>
<dbReference type="PRINTS" id="PR00368">
    <property type="entry name" value="FADPNR"/>
</dbReference>
<dbReference type="PANTHER" id="PTHR43735:SF11">
    <property type="entry name" value="HYPOTHETICAL OXIDOREDUCTASE (EUROFUNG)"/>
    <property type="match status" value="1"/>
</dbReference>
<dbReference type="FunFam" id="3.50.50.100:FF:000015">
    <property type="entry name" value="Amid-like NADH oxidoreductase, putative"/>
    <property type="match status" value="1"/>
</dbReference>
<dbReference type="InterPro" id="IPR023753">
    <property type="entry name" value="FAD/NAD-binding_dom"/>
</dbReference>
<accession>A0AAV9NAS7</accession>
<dbReference type="SUPFAM" id="SSF51905">
    <property type="entry name" value="FAD/NAD(P)-binding domain"/>
    <property type="match status" value="1"/>
</dbReference>
<feature type="domain" description="FAD/NAD(P)-binding" evidence="1">
    <location>
        <begin position="8"/>
        <end position="314"/>
    </location>
</feature>
<dbReference type="InterPro" id="IPR036188">
    <property type="entry name" value="FAD/NAD-bd_sf"/>
</dbReference>
<dbReference type="GO" id="GO:0050660">
    <property type="term" value="F:flavin adenine dinucleotide binding"/>
    <property type="evidence" value="ECO:0007669"/>
    <property type="project" value="TreeGrafter"/>
</dbReference>
<dbReference type="Proteomes" id="UP001358417">
    <property type="component" value="Unassembled WGS sequence"/>
</dbReference>
<keyword evidence="3" id="KW-1185">Reference proteome</keyword>
<dbReference type="Pfam" id="PF07992">
    <property type="entry name" value="Pyr_redox_2"/>
    <property type="match status" value="1"/>
</dbReference>
<comment type="caution">
    <text evidence="2">The sequence shown here is derived from an EMBL/GenBank/DDBJ whole genome shotgun (WGS) entry which is preliminary data.</text>
</comment>
<dbReference type="GO" id="GO:0005737">
    <property type="term" value="C:cytoplasm"/>
    <property type="evidence" value="ECO:0007669"/>
    <property type="project" value="TreeGrafter"/>
</dbReference>
<dbReference type="EMBL" id="JAVRRD010000014">
    <property type="protein sequence ID" value="KAK5051875.1"/>
    <property type="molecule type" value="Genomic_DNA"/>
</dbReference>
<dbReference type="GeneID" id="89970877"/>